<dbReference type="SUPFAM" id="SSF48371">
    <property type="entry name" value="ARM repeat"/>
    <property type="match status" value="1"/>
</dbReference>
<name>A0A8S1HPC5_9PELO</name>
<dbReference type="Pfam" id="PF11935">
    <property type="entry name" value="SYMPK_PTA1_N"/>
    <property type="match status" value="1"/>
</dbReference>
<comment type="caution">
    <text evidence="7">The sequence shown here is derived from an EMBL/GenBank/DDBJ whole genome shotgun (WGS) entry which is preliminary data.</text>
</comment>
<evidence type="ECO:0000313" key="8">
    <source>
        <dbReference type="Proteomes" id="UP000835052"/>
    </source>
</evidence>
<organism evidence="7 8">
    <name type="scientific">Caenorhabditis auriculariae</name>
    <dbReference type="NCBI Taxonomy" id="2777116"/>
    <lineage>
        <taxon>Eukaryota</taxon>
        <taxon>Metazoa</taxon>
        <taxon>Ecdysozoa</taxon>
        <taxon>Nematoda</taxon>
        <taxon>Chromadorea</taxon>
        <taxon>Rhabditida</taxon>
        <taxon>Rhabditina</taxon>
        <taxon>Rhabditomorpha</taxon>
        <taxon>Rhabditoidea</taxon>
        <taxon>Rhabditidae</taxon>
        <taxon>Peloderinae</taxon>
        <taxon>Caenorhabditis</taxon>
    </lineage>
</organism>
<gene>
    <name evidence="7" type="ORF">CAUJ_LOCUS12984</name>
</gene>
<evidence type="ECO:0000256" key="3">
    <source>
        <dbReference type="ARBA" id="ARBA00023242"/>
    </source>
</evidence>
<feature type="domain" description="Symplekin C-terminal" evidence="6">
    <location>
        <begin position="932"/>
        <end position="1113"/>
    </location>
</feature>
<evidence type="ECO:0000256" key="4">
    <source>
        <dbReference type="SAM" id="MobiDB-lite"/>
    </source>
</evidence>
<dbReference type="PANTHER" id="PTHR15245">
    <property type="entry name" value="SYMPLEKIN-RELATED"/>
    <property type="match status" value="1"/>
</dbReference>
<evidence type="ECO:0000256" key="1">
    <source>
        <dbReference type="ARBA" id="ARBA00004123"/>
    </source>
</evidence>
<proteinExistence type="predicted"/>
<accession>A0A8S1HPC5</accession>
<evidence type="ECO:0000259" key="5">
    <source>
        <dbReference type="Pfam" id="PF11935"/>
    </source>
</evidence>
<dbReference type="InterPro" id="IPR021850">
    <property type="entry name" value="Symplekin/Pta1"/>
</dbReference>
<dbReference type="InterPro" id="IPR016024">
    <property type="entry name" value="ARM-type_fold"/>
</dbReference>
<dbReference type="OrthoDB" id="331600at2759"/>
<feature type="region of interest" description="Disordered" evidence="4">
    <location>
        <begin position="1151"/>
        <end position="1203"/>
    </location>
</feature>
<feature type="domain" description="Symplekin/Pta1 N-terminal" evidence="5">
    <location>
        <begin position="148"/>
        <end position="375"/>
    </location>
</feature>
<feature type="compositionally biased region" description="Basic and acidic residues" evidence="4">
    <location>
        <begin position="1151"/>
        <end position="1196"/>
    </location>
</feature>
<keyword evidence="3" id="KW-0539">Nucleus</keyword>
<feature type="region of interest" description="Disordered" evidence="4">
    <location>
        <begin position="384"/>
        <end position="428"/>
    </location>
</feature>
<evidence type="ECO:0008006" key="9">
    <source>
        <dbReference type="Google" id="ProtNLM"/>
    </source>
</evidence>
<dbReference type="EMBL" id="CAJGYM010000085">
    <property type="protein sequence ID" value="CAD6197074.1"/>
    <property type="molecule type" value="Genomic_DNA"/>
</dbReference>
<dbReference type="Gene3D" id="1.25.10.10">
    <property type="entry name" value="Leucine-rich Repeat Variant"/>
    <property type="match status" value="1"/>
</dbReference>
<dbReference type="Pfam" id="PF12295">
    <property type="entry name" value="Symplekin_C"/>
    <property type="match status" value="1"/>
</dbReference>
<dbReference type="GO" id="GO:0006397">
    <property type="term" value="P:mRNA processing"/>
    <property type="evidence" value="ECO:0007669"/>
    <property type="project" value="UniProtKB-KW"/>
</dbReference>
<evidence type="ECO:0000256" key="2">
    <source>
        <dbReference type="ARBA" id="ARBA00022664"/>
    </source>
</evidence>
<sequence>MGKWLEPLAALGENGPRRRMKVRLAGRKWKEKSNCSSSPELLEDGESASQRVADALRDAREGTTFDVKVKALAAAMQILVDPVRPNHLLDNFLDEMLEFGELREARVMCLIVDFLQKACAKDPEICPKALDRLTFYLTHDTSVPKYIRVVKRVIVACTNLYPIILEWVVKRSHAPVVEQTWEAFGLLKGRIMRLIDSDNDGVRTVTLKFLESMILCQSPKPKEEVVHPNAPPVTNELNTRFSRVSLNDVPRGHRFISFRKAQTEAEQNFLAMIKQTTIMHISAQNLLTAVDVLCMVARNRPNWDNALHRVVEAMEILHVNLPPTLGTSQVKSVRKELKRNLMRFLKLPAAVPFQSKISTLLVYLGSNPHEISKAIPAHLVPKVQKKAAGDDGPLPAKRAKHDEAKSSGLFDEDDEDEEPSTSQPAKLNHEKDAVLTAVDVTSQYVFERLNTEVVIKLVLISLMTLPEEMPPTFSSSYTPIAAAGTEEQRRDLSRMMATQATQAEVGPGFEQVKKLKKEQFRERQEARMEGLAIAPTPQHLPTTILSRKPPQVPFGALPPPSSAPVLKSKKALNLIEETKELTSEEMDQLFECAFDSVLRAERRVVQGGATLIYQQLVVRLTCRFREDAEAFENRLVAFIVEDHKKRTDLALLWLSELYAQYQGYSCCTTWLREQIEGADGLTRTARLERYDRVMCELLKALMEKKLHMEALFHKMLLDSPLVTLNALEYLKTVCLDKVGGAFGMTTLRELILTRNRQRGELLNFFFNLSFLDKPELRSACVDTAKELCALAHLRRALTEKAKEQLQECLEPVPPVYFRNPESPSEDWTEDIFRCALTLYLGIMPFDPSLLLPLADVYAYGTTTFKKVVLRSIEPAVKAIGMRDEQMLRLVEECPVGAETLVARIVHLLTERAPAIPELVVRVKRLHDERRTDVRALIPIIGGLSRDEVVTLLPQFVLRSEYQKSVALVFRRLYNARDMTTGDPCFAVDDLIVQYHLIQPQNEKELNLQAESIREVLDPRFVTKEAAAKAVEKLFESRPLPQIFMNTLVCIHEKFSQLESFLTNLLQKLVARKLWQHNEHFKESFFFAVMKLKDIVYGAVLTNFTYEEFTELVQSQGEEILNELKEFFPTMSTAQQKSMDQEIKDVVWDKEREEREKRERKEERREKERLERERDKNRDKDREREKEREKERDDRRYKSSRRKD</sequence>
<evidence type="ECO:0000313" key="7">
    <source>
        <dbReference type="EMBL" id="CAD6197074.1"/>
    </source>
</evidence>
<dbReference type="InterPro" id="IPR032460">
    <property type="entry name" value="Symplekin/Pta1_N"/>
</dbReference>
<dbReference type="InterPro" id="IPR022075">
    <property type="entry name" value="Symplekin_C"/>
</dbReference>
<dbReference type="AlphaFoldDB" id="A0A8S1HPC5"/>
<reference evidence="7" key="1">
    <citation type="submission" date="2020-10" db="EMBL/GenBank/DDBJ databases">
        <authorList>
            <person name="Kikuchi T."/>
        </authorList>
    </citation>
    <scope>NUCLEOTIDE SEQUENCE</scope>
    <source>
        <strain evidence="7">NKZ352</strain>
    </source>
</reference>
<protein>
    <recommendedName>
        <fullName evidence="9">Symplekin</fullName>
    </recommendedName>
</protein>
<feature type="compositionally biased region" description="Acidic residues" evidence="4">
    <location>
        <begin position="410"/>
        <end position="419"/>
    </location>
</feature>
<dbReference type="GO" id="GO:0005847">
    <property type="term" value="C:mRNA cleavage and polyadenylation specificity factor complex"/>
    <property type="evidence" value="ECO:0007669"/>
    <property type="project" value="TreeGrafter"/>
</dbReference>
<comment type="subcellular location">
    <subcellularLocation>
        <location evidence="1">Nucleus</location>
    </subcellularLocation>
</comment>
<keyword evidence="2" id="KW-0507">mRNA processing</keyword>
<keyword evidence="8" id="KW-1185">Reference proteome</keyword>
<dbReference type="InterPro" id="IPR011989">
    <property type="entry name" value="ARM-like"/>
</dbReference>
<dbReference type="Proteomes" id="UP000835052">
    <property type="component" value="Unassembled WGS sequence"/>
</dbReference>
<dbReference type="PANTHER" id="PTHR15245:SF20">
    <property type="entry name" value="SYMPLEKIN"/>
    <property type="match status" value="1"/>
</dbReference>
<evidence type="ECO:0000259" key="6">
    <source>
        <dbReference type="Pfam" id="PF12295"/>
    </source>
</evidence>